<proteinExistence type="predicted"/>
<reference evidence="2" key="2">
    <citation type="submission" date="2014-07" db="EMBL/GenBank/DDBJ databases">
        <authorList>
            <person name="Hull J."/>
        </authorList>
    </citation>
    <scope>NUCLEOTIDE SEQUENCE</scope>
</reference>
<protein>
    <submittedName>
        <fullName evidence="2">Uncharacterized protein</fullName>
    </submittedName>
</protein>
<sequence length="186" mass="19816">NKVQVRTSPRSSAQKTFSTIQSTPSLNTSLSSTLEQCSTSSPICNSPGMTPSSIGSKGKIAINAPMFSQMTMNSSSISIPPVNISCSNPVSPNLPSQFTLCSTPHLLSSLISSYPDQSSQMYIRPTVSCPSMVQTYKISPSSSQDSIVSSIIPPKAKLPVLKPKVSKAEPKKRLKKIAKKPPWASS</sequence>
<feature type="non-terminal residue" evidence="2">
    <location>
        <position position="1"/>
    </location>
</feature>
<feature type="region of interest" description="Disordered" evidence="1">
    <location>
        <begin position="163"/>
        <end position="186"/>
    </location>
</feature>
<organism evidence="2">
    <name type="scientific">Lygus hesperus</name>
    <name type="common">Western plant bug</name>
    <dbReference type="NCBI Taxonomy" id="30085"/>
    <lineage>
        <taxon>Eukaryota</taxon>
        <taxon>Metazoa</taxon>
        <taxon>Ecdysozoa</taxon>
        <taxon>Arthropoda</taxon>
        <taxon>Hexapoda</taxon>
        <taxon>Insecta</taxon>
        <taxon>Pterygota</taxon>
        <taxon>Neoptera</taxon>
        <taxon>Paraneoptera</taxon>
        <taxon>Hemiptera</taxon>
        <taxon>Heteroptera</taxon>
        <taxon>Panheteroptera</taxon>
        <taxon>Cimicomorpha</taxon>
        <taxon>Miridae</taxon>
        <taxon>Mirini</taxon>
        <taxon>Lygus</taxon>
    </lineage>
</organism>
<evidence type="ECO:0000313" key="2">
    <source>
        <dbReference type="EMBL" id="JAG14076.1"/>
    </source>
</evidence>
<name>A0A0A9X342_LYGHE</name>
<evidence type="ECO:0000256" key="1">
    <source>
        <dbReference type="SAM" id="MobiDB-lite"/>
    </source>
</evidence>
<dbReference type="EMBL" id="GBHO01029528">
    <property type="protein sequence ID" value="JAG14076.1"/>
    <property type="molecule type" value="Transcribed_RNA"/>
</dbReference>
<accession>A0A0A9X342</accession>
<dbReference type="AlphaFoldDB" id="A0A0A9X342"/>
<reference evidence="2" key="1">
    <citation type="journal article" date="2014" name="PLoS ONE">
        <title>Transcriptome-Based Identification of ABC Transporters in the Western Tarnished Plant Bug Lygus hesperus.</title>
        <authorList>
            <person name="Hull J.J."/>
            <person name="Chaney K."/>
            <person name="Geib S.M."/>
            <person name="Fabrick J.A."/>
            <person name="Brent C.S."/>
            <person name="Walsh D."/>
            <person name="Lavine L.C."/>
        </authorList>
    </citation>
    <scope>NUCLEOTIDE SEQUENCE</scope>
</reference>
<feature type="region of interest" description="Disordered" evidence="1">
    <location>
        <begin position="1"/>
        <end position="20"/>
    </location>
</feature>
<gene>
    <name evidence="2" type="ORF">CM83_27892</name>
</gene>